<accession>A0A172Y3S1</accession>
<dbReference type="STRING" id="588932.DA69_03355"/>
<dbReference type="eggNOG" id="COG0695">
    <property type="taxonomic scope" value="Bacteria"/>
</dbReference>
<sequence length="79" mass="8102">MSGKAVFYHAGCTVCLDAERGFAGALDPAAYAVEVVHLGETSERLAEAEAAGVKSVPAFVIDGAVYHINHGADLSALRG</sequence>
<dbReference type="Gene3D" id="3.40.30.10">
    <property type="entry name" value="Glutaredoxin"/>
    <property type="match status" value="1"/>
</dbReference>
<dbReference type="AlphaFoldDB" id="A0A172Y3S1"/>
<dbReference type="EMBL" id="CP015614">
    <property type="protein sequence ID" value="ANF53869.1"/>
    <property type="molecule type" value="Genomic_DNA"/>
</dbReference>
<dbReference type="Proteomes" id="UP000077603">
    <property type="component" value="Chromosome"/>
</dbReference>
<reference evidence="1 2" key="1">
    <citation type="journal article" date="2014" name="Genome Announc.">
        <title>Genome Sequence of a Promising Hydrogen-Producing Facultative Anaerobic Bacterium, Brevundimonas naejangsanensis Strain B1.</title>
        <authorList>
            <person name="Su H."/>
            <person name="Zhang T."/>
            <person name="Bao M."/>
            <person name="Jiang Y."/>
            <person name="Wang Y."/>
            <person name="Tan T."/>
        </authorList>
    </citation>
    <scope>NUCLEOTIDE SEQUENCE [LARGE SCALE GENOMIC DNA]</scope>
    <source>
        <strain evidence="1 2">B1</strain>
    </source>
</reference>
<dbReference type="KEGG" id="bne:DA69_03355"/>
<dbReference type="InterPro" id="IPR036249">
    <property type="entry name" value="Thioredoxin-like_sf"/>
</dbReference>
<name>A0A172Y3S1_9CAUL</name>
<dbReference type="SUPFAM" id="SSF52833">
    <property type="entry name" value="Thioredoxin-like"/>
    <property type="match status" value="1"/>
</dbReference>
<keyword evidence="2" id="KW-1185">Reference proteome</keyword>
<dbReference type="RefSeq" id="WP_025977463.1">
    <property type="nucleotide sequence ID" value="NZ_CP015614.1"/>
</dbReference>
<evidence type="ECO:0000313" key="1">
    <source>
        <dbReference type="EMBL" id="ANF53869.1"/>
    </source>
</evidence>
<protein>
    <submittedName>
        <fullName evidence="1">Thioredoxin</fullName>
    </submittedName>
</protein>
<gene>
    <name evidence="1" type="ORF">DA69_03355</name>
</gene>
<dbReference type="OrthoDB" id="5402270at2"/>
<proteinExistence type="predicted"/>
<evidence type="ECO:0000313" key="2">
    <source>
        <dbReference type="Proteomes" id="UP000077603"/>
    </source>
</evidence>
<organism evidence="1 2">
    <name type="scientific">Brevundimonas naejangsanensis</name>
    <dbReference type="NCBI Taxonomy" id="588932"/>
    <lineage>
        <taxon>Bacteria</taxon>
        <taxon>Pseudomonadati</taxon>
        <taxon>Pseudomonadota</taxon>
        <taxon>Alphaproteobacteria</taxon>
        <taxon>Caulobacterales</taxon>
        <taxon>Caulobacteraceae</taxon>
        <taxon>Brevundimonas</taxon>
    </lineage>
</organism>